<dbReference type="SMART" id="SM00244">
    <property type="entry name" value="PHB"/>
    <property type="match status" value="1"/>
</dbReference>
<dbReference type="InterPro" id="IPR050710">
    <property type="entry name" value="Band7/mec-2_domain"/>
</dbReference>
<dbReference type="SUPFAM" id="SSF117892">
    <property type="entry name" value="Band 7/SPFH domain"/>
    <property type="match status" value="1"/>
</dbReference>
<sequence length="325" mass="36264">MAAITILAVLVILIVILIVALAIKGLVRVAQAEVIIVERLGKFHRLAESGIRIIWPLLDKKKKVYARIMKTDAEGKPFTITSLVDRIDLREQILDFPKQTVITKDNVTIDIDSVFYFRITDPVRATYEIANLPYAIEMLVQTTLRNIIGEMDLDQTLASREIINNRLRQVLDETTSNWGVTVTRVEIQNIEPPPEIKITMERQMRAERDRRAQVLEAEGKKQASILSAEGEKAAAILWAEGTKQKSILEAQGRAEALLKLTEAEAEAVEKIKAVIGEENATKYLIAIKYLQSLEKIASGPANKIFLPIEASGILGSLAGIKEIFK</sequence>
<organism evidence="3">
    <name type="scientific">candidate division WOR-3 bacterium</name>
    <dbReference type="NCBI Taxonomy" id="2052148"/>
    <lineage>
        <taxon>Bacteria</taxon>
        <taxon>Bacteria division WOR-3</taxon>
    </lineage>
</organism>
<dbReference type="EMBL" id="DTLI01000135">
    <property type="protein sequence ID" value="HHS52244.1"/>
    <property type="molecule type" value="Genomic_DNA"/>
</dbReference>
<name>A0A7C6AA21_UNCW3</name>
<dbReference type="InterPro" id="IPR036013">
    <property type="entry name" value="Band_7/SPFH_dom_sf"/>
</dbReference>
<proteinExistence type="inferred from homology"/>
<dbReference type="PANTHER" id="PTHR43327">
    <property type="entry name" value="STOMATIN-LIKE PROTEIN 2, MITOCHONDRIAL"/>
    <property type="match status" value="1"/>
</dbReference>
<comment type="caution">
    <text evidence="3">The sequence shown here is derived from an EMBL/GenBank/DDBJ whole genome shotgun (WGS) entry which is preliminary data.</text>
</comment>
<dbReference type="Gene3D" id="3.30.479.30">
    <property type="entry name" value="Band 7 domain"/>
    <property type="match status" value="1"/>
</dbReference>
<dbReference type="FunFam" id="3.30.479.30:FF:000004">
    <property type="entry name" value="Putative membrane protease family, stomatin"/>
    <property type="match status" value="1"/>
</dbReference>
<dbReference type="CDD" id="cd08829">
    <property type="entry name" value="SPFH_paraslipin"/>
    <property type="match status" value="1"/>
</dbReference>
<accession>A0A7C6AA21</accession>
<dbReference type="InterPro" id="IPR001107">
    <property type="entry name" value="Band_7"/>
</dbReference>
<dbReference type="PANTHER" id="PTHR43327:SF10">
    <property type="entry name" value="STOMATIN-LIKE PROTEIN 2, MITOCHONDRIAL"/>
    <property type="match status" value="1"/>
</dbReference>
<dbReference type="AlphaFoldDB" id="A0A7C6AA21"/>
<evidence type="ECO:0000259" key="2">
    <source>
        <dbReference type="SMART" id="SM00244"/>
    </source>
</evidence>
<gene>
    <name evidence="3" type="ORF">ENW73_05195</name>
</gene>
<feature type="domain" description="Band 7" evidence="2">
    <location>
        <begin position="24"/>
        <end position="204"/>
    </location>
</feature>
<evidence type="ECO:0000313" key="3">
    <source>
        <dbReference type="EMBL" id="HHS52244.1"/>
    </source>
</evidence>
<dbReference type="GO" id="GO:0098552">
    <property type="term" value="C:side of membrane"/>
    <property type="evidence" value="ECO:0007669"/>
    <property type="project" value="UniProtKB-ARBA"/>
</dbReference>
<dbReference type="Pfam" id="PF01145">
    <property type="entry name" value="Band_7"/>
    <property type="match status" value="1"/>
</dbReference>
<comment type="similarity">
    <text evidence="1">Belongs to the band 7/mec-2 family.</text>
</comment>
<reference evidence="3" key="1">
    <citation type="journal article" date="2020" name="mSystems">
        <title>Genome- and Community-Level Interaction Insights into Carbon Utilization and Element Cycling Functions of Hydrothermarchaeota in Hydrothermal Sediment.</title>
        <authorList>
            <person name="Zhou Z."/>
            <person name="Liu Y."/>
            <person name="Xu W."/>
            <person name="Pan J."/>
            <person name="Luo Z.H."/>
            <person name="Li M."/>
        </authorList>
    </citation>
    <scope>NUCLEOTIDE SEQUENCE [LARGE SCALE GENOMIC DNA]</scope>
    <source>
        <strain evidence="3">SpSt-876</strain>
    </source>
</reference>
<dbReference type="GO" id="GO:0005886">
    <property type="term" value="C:plasma membrane"/>
    <property type="evidence" value="ECO:0007669"/>
    <property type="project" value="UniProtKB-ARBA"/>
</dbReference>
<protein>
    <submittedName>
        <fullName evidence="3">Paraslipin</fullName>
    </submittedName>
</protein>
<evidence type="ECO:0000256" key="1">
    <source>
        <dbReference type="ARBA" id="ARBA00008164"/>
    </source>
</evidence>